<comment type="subcellular location">
    <subcellularLocation>
        <location evidence="1">Membrane</location>
        <topology evidence="1">Multi-pass membrane protein</topology>
    </subcellularLocation>
</comment>
<keyword evidence="7 9" id="KW-0472">Membrane</keyword>
<evidence type="ECO:0000256" key="4">
    <source>
        <dbReference type="ARBA" id="ARBA00022692"/>
    </source>
</evidence>
<feature type="transmembrane region" description="Helical" evidence="9">
    <location>
        <begin position="491"/>
        <end position="510"/>
    </location>
</feature>
<sequence length="671" mass="74659">MAVLAMKRISIYALKSNRKKILELLQRRGAVEIDSPKEADDVFSKTDTASARLTFEKNAQQAVNAVSILDGVSPPEKGLPKMLLGRTPVTLEQYEKTAEAAPVHAKTASRILALDKRISDETAEILRLESQLDALTPWLSLDISMRTLGTGSTNVFIGSFPEELTEADLKNKLASSLPEADGIELEIISSQSQQTCVFLVCHSKFGMQVESLLRSMGFTYPAAPSKRPPAERAEELRQRIAKAKENSARAEAEIAELKDSREALLYTADYYAMRADKYRVLGELWQSPHTFVVTGYVPEPDSLALQRELEERYQAFVELETPETDEDVPVKLKNNRFSAPVEPVVEGYSLPAKHEVDPSSVMAIFYYVLFGMMLSDAAYGFLIFLICGVVLLKFRNIEESLRKSLTMFMYCGISTMFWGVMFGSYFGDAIPVIARTFFNTEITIPALWFTPLDNPMKLLLFSFLLGIVHLFTGLGVQFYQLVKRRKFADALYDVVFWYFLVGGLIIFLLSTDMFHNMMSLSFQFPSIVGTIAAVFAGVGAVGIIATSGRESRSPVKRLLKGLYGLYNVSGYLSDILSYSRLLALGLATGVIATVFNQMGSMLGGGVVGAVFFTLVFIIGHAMNLAINLLGAYVHTNRLQYVEFFGKFYEGGGRKFEPFAAKTKYFKVTEEK</sequence>
<dbReference type="Pfam" id="PF01496">
    <property type="entry name" value="V_ATPase_I"/>
    <property type="match status" value="2"/>
</dbReference>
<evidence type="ECO:0000256" key="7">
    <source>
        <dbReference type="ARBA" id="ARBA00023136"/>
    </source>
</evidence>
<dbReference type="GeneID" id="90532923"/>
<feature type="transmembrane region" description="Helical" evidence="9">
    <location>
        <begin position="364"/>
        <end position="392"/>
    </location>
</feature>
<dbReference type="PANTHER" id="PTHR11629:SF63">
    <property type="entry name" value="V-TYPE PROTON ATPASE SUBUNIT A"/>
    <property type="match status" value="1"/>
</dbReference>
<accession>A0ABT1RVB9</accession>
<keyword evidence="6" id="KW-0406">Ion transport</keyword>
<protein>
    <submittedName>
        <fullName evidence="10">V-type ATP synthase subunit I</fullName>
    </submittedName>
</protein>
<dbReference type="Gene3D" id="3.30.70.2750">
    <property type="match status" value="1"/>
</dbReference>
<dbReference type="Gene3D" id="3.30.70.2170">
    <property type="match status" value="1"/>
</dbReference>
<dbReference type="EMBL" id="JANFZH010000002">
    <property type="protein sequence ID" value="MCQ4838604.1"/>
    <property type="molecule type" value="Genomic_DNA"/>
</dbReference>
<name>A0ABT1RVB9_9FIRM</name>
<keyword evidence="3" id="KW-0813">Transport</keyword>
<evidence type="ECO:0000256" key="9">
    <source>
        <dbReference type="SAM" id="Phobius"/>
    </source>
</evidence>
<evidence type="ECO:0000256" key="6">
    <source>
        <dbReference type="ARBA" id="ARBA00023065"/>
    </source>
</evidence>
<evidence type="ECO:0000313" key="10">
    <source>
        <dbReference type="EMBL" id="MCQ4838604.1"/>
    </source>
</evidence>
<keyword evidence="11" id="KW-1185">Reference proteome</keyword>
<dbReference type="RefSeq" id="WP_066865399.1">
    <property type="nucleotide sequence ID" value="NZ_CABKVV010000014.1"/>
</dbReference>
<dbReference type="InterPro" id="IPR002490">
    <property type="entry name" value="V-ATPase_116kDa_su"/>
</dbReference>
<feature type="transmembrane region" description="Helical" evidence="9">
    <location>
        <begin position="404"/>
        <end position="426"/>
    </location>
</feature>
<dbReference type="PANTHER" id="PTHR11629">
    <property type="entry name" value="VACUOLAR PROTON ATPASES"/>
    <property type="match status" value="1"/>
</dbReference>
<comment type="caution">
    <text evidence="10">The sequence shown here is derived from an EMBL/GenBank/DDBJ whole genome shotgun (WGS) entry which is preliminary data.</text>
</comment>
<evidence type="ECO:0000256" key="1">
    <source>
        <dbReference type="ARBA" id="ARBA00004141"/>
    </source>
</evidence>
<feature type="coiled-coil region" evidence="8">
    <location>
        <begin position="233"/>
        <end position="260"/>
    </location>
</feature>
<keyword evidence="8" id="KW-0175">Coiled coil</keyword>
<organism evidence="10 11">
    <name type="scientific">Neglectibacter timonensis</name>
    <dbReference type="NCBI Taxonomy" id="1776382"/>
    <lineage>
        <taxon>Bacteria</taxon>
        <taxon>Bacillati</taxon>
        <taxon>Bacillota</taxon>
        <taxon>Clostridia</taxon>
        <taxon>Eubacteriales</taxon>
        <taxon>Oscillospiraceae</taxon>
        <taxon>Neglectibacter</taxon>
    </lineage>
</organism>
<proteinExistence type="inferred from homology"/>
<evidence type="ECO:0000313" key="11">
    <source>
        <dbReference type="Proteomes" id="UP001524473"/>
    </source>
</evidence>
<evidence type="ECO:0000256" key="8">
    <source>
        <dbReference type="SAM" id="Coils"/>
    </source>
</evidence>
<keyword evidence="5 9" id="KW-1133">Transmembrane helix</keyword>
<evidence type="ECO:0000256" key="5">
    <source>
        <dbReference type="ARBA" id="ARBA00022989"/>
    </source>
</evidence>
<evidence type="ECO:0000256" key="3">
    <source>
        <dbReference type="ARBA" id="ARBA00022448"/>
    </source>
</evidence>
<comment type="similarity">
    <text evidence="2">Belongs to the V-ATPase 116 kDa subunit family.</text>
</comment>
<dbReference type="Gene3D" id="1.20.1460.20">
    <property type="match status" value="1"/>
</dbReference>
<dbReference type="Proteomes" id="UP001524473">
    <property type="component" value="Unassembled WGS sequence"/>
</dbReference>
<feature type="transmembrane region" description="Helical" evidence="9">
    <location>
        <begin position="458"/>
        <end position="479"/>
    </location>
</feature>
<keyword evidence="4 9" id="KW-0812">Transmembrane</keyword>
<reference evidence="10 11" key="1">
    <citation type="submission" date="2022-06" db="EMBL/GenBank/DDBJ databases">
        <title>Isolation of gut microbiota from human fecal samples.</title>
        <authorList>
            <person name="Pamer E.G."/>
            <person name="Barat B."/>
            <person name="Waligurski E."/>
            <person name="Medina S."/>
            <person name="Paddock L."/>
            <person name="Mostad J."/>
        </authorList>
    </citation>
    <scope>NUCLEOTIDE SEQUENCE [LARGE SCALE GENOMIC DNA]</scope>
    <source>
        <strain evidence="10 11">DFI.9.73</strain>
    </source>
</reference>
<gene>
    <name evidence="10" type="ORF">NE695_01595</name>
</gene>
<feature type="transmembrane region" description="Helical" evidence="9">
    <location>
        <begin position="522"/>
        <end position="547"/>
    </location>
</feature>
<feature type="transmembrane region" description="Helical" evidence="9">
    <location>
        <begin position="581"/>
        <end position="599"/>
    </location>
</feature>
<evidence type="ECO:0000256" key="2">
    <source>
        <dbReference type="ARBA" id="ARBA00009904"/>
    </source>
</evidence>
<feature type="transmembrane region" description="Helical" evidence="9">
    <location>
        <begin position="605"/>
        <end position="629"/>
    </location>
</feature>